<dbReference type="Proteomes" id="UP000281488">
    <property type="component" value="Unassembled WGS sequence"/>
</dbReference>
<dbReference type="NCBIfam" id="TIGR01593">
    <property type="entry name" value="holin_tox_secr"/>
    <property type="match status" value="1"/>
</dbReference>
<accession>A0ABD7J369</accession>
<dbReference type="InterPro" id="IPR006480">
    <property type="entry name" value="Phage_holin_4_1"/>
</dbReference>
<evidence type="ECO:0000256" key="2">
    <source>
        <dbReference type="ARBA" id="ARBA00022692"/>
    </source>
</evidence>
<keyword evidence="4 6" id="KW-0472">Membrane</keyword>
<evidence type="ECO:0000256" key="5">
    <source>
        <dbReference type="ARBA" id="ARBA00023600"/>
    </source>
</evidence>
<dbReference type="GO" id="GO:0016020">
    <property type="term" value="C:membrane"/>
    <property type="evidence" value="ECO:0007669"/>
    <property type="project" value="UniProtKB-SubCell"/>
</dbReference>
<comment type="subcellular location">
    <subcellularLocation>
        <location evidence="1">Membrane</location>
        <topology evidence="1">Multi-pass membrane protein</topology>
    </subcellularLocation>
</comment>
<keyword evidence="2 6" id="KW-0812">Transmembrane</keyword>
<evidence type="ECO:0000256" key="3">
    <source>
        <dbReference type="ARBA" id="ARBA00022989"/>
    </source>
</evidence>
<feature type="transmembrane region" description="Helical" evidence="6">
    <location>
        <begin position="39"/>
        <end position="56"/>
    </location>
</feature>
<evidence type="ECO:0000313" key="7">
    <source>
        <dbReference type="EMBL" id="ROX35409.1"/>
    </source>
</evidence>
<dbReference type="AlphaFoldDB" id="A0ABD7J369"/>
<evidence type="ECO:0000256" key="1">
    <source>
        <dbReference type="ARBA" id="ARBA00004141"/>
    </source>
</evidence>
<comment type="similarity">
    <text evidence="5">Belongs to the bacteriophage holin family. Cp-1 holin subfamily.</text>
</comment>
<proteinExistence type="inferred from homology"/>
<evidence type="ECO:0000313" key="8">
    <source>
        <dbReference type="Proteomes" id="UP000281488"/>
    </source>
</evidence>
<comment type="caution">
    <text evidence="7">The sequence shown here is derived from an EMBL/GenBank/DDBJ whole genome shotgun (WGS) entry which is preliminary data.</text>
</comment>
<name>A0ABD7J369_ENTFL</name>
<gene>
    <name evidence="7" type="ORF">EGW16_03435</name>
</gene>
<keyword evidence="3 6" id="KW-1133">Transmembrane helix</keyword>
<organism evidence="7 8">
    <name type="scientific">Enterococcus faecalis</name>
    <name type="common">Streptococcus faecalis</name>
    <dbReference type="NCBI Taxonomy" id="1351"/>
    <lineage>
        <taxon>Bacteria</taxon>
        <taxon>Bacillati</taxon>
        <taxon>Bacillota</taxon>
        <taxon>Bacilli</taxon>
        <taxon>Lactobacillales</taxon>
        <taxon>Enterococcaceae</taxon>
        <taxon>Enterococcus</taxon>
    </lineage>
</organism>
<protein>
    <submittedName>
        <fullName evidence="7">Holin</fullName>
    </submittedName>
</protein>
<dbReference type="Pfam" id="PF05105">
    <property type="entry name" value="Phage_holin_4_1"/>
    <property type="match status" value="1"/>
</dbReference>
<dbReference type="RefSeq" id="WP_080113703.1">
    <property type="nucleotide sequence ID" value="NZ_JAANZP010000013.1"/>
</dbReference>
<feature type="transmembrane region" description="Helical" evidence="6">
    <location>
        <begin position="14"/>
        <end position="33"/>
    </location>
</feature>
<sequence length="142" mass="15780">MIEDKTGGKSVEKYFNHLSIVASIVGGICVSFLGGMDQLLDVLLFLMIVDFVTGWFKAIATKSLSSKIGMLGIAKKVMILFVVAVSVKVESIVGNNIPIREMVIIFYIANEGISFCENVLEFIPLPEKLKDYFIQLRNKDKN</sequence>
<evidence type="ECO:0000256" key="4">
    <source>
        <dbReference type="ARBA" id="ARBA00023136"/>
    </source>
</evidence>
<dbReference type="EMBL" id="RKMZ01000001">
    <property type="protein sequence ID" value="ROX35409.1"/>
    <property type="molecule type" value="Genomic_DNA"/>
</dbReference>
<reference evidence="7 8" key="1">
    <citation type="submission" date="2018-10" db="EMBL/GenBank/DDBJ databases">
        <title>Genotypes and phenotypes of Enterococci isolated from broiler chickens.</title>
        <authorList>
            <person name="Muhammad A.R."/>
            <person name="Diarra M.S."/>
        </authorList>
    </citation>
    <scope>NUCLEOTIDE SEQUENCE [LARGE SCALE GENOMIC DNA]</scope>
    <source>
        <strain evidence="7 8">LIT2 A36'</strain>
    </source>
</reference>
<evidence type="ECO:0000256" key="6">
    <source>
        <dbReference type="SAM" id="Phobius"/>
    </source>
</evidence>